<dbReference type="InterPro" id="IPR036249">
    <property type="entry name" value="Thioredoxin-like_sf"/>
</dbReference>
<organism evidence="2 3">
    <name type="scientific">Roseateles toxinivorans</name>
    <dbReference type="NCBI Taxonomy" id="270368"/>
    <lineage>
        <taxon>Bacteria</taxon>
        <taxon>Pseudomonadati</taxon>
        <taxon>Pseudomonadota</taxon>
        <taxon>Betaproteobacteria</taxon>
        <taxon>Burkholderiales</taxon>
        <taxon>Sphaerotilaceae</taxon>
        <taxon>Roseateles</taxon>
    </lineage>
</organism>
<dbReference type="Proteomes" id="UP000295361">
    <property type="component" value="Unassembled WGS sequence"/>
</dbReference>
<name>A0A4V3CS89_9BURK</name>
<dbReference type="Gene3D" id="1.20.1050.10">
    <property type="match status" value="1"/>
</dbReference>
<dbReference type="PROSITE" id="PS50404">
    <property type="entry name" value="GST_NTER"/>
    <property type="match status" value="1"/>
</dbReference>
<dbReference type="InParanoid" id="A0A4V3CS89"/>
<dbReference type="FunCoup" id="A0A4V3CS89">
    <property type="interactions" value="3"/>
</dbReference>
<feature type="domain" description="GST N-terminal" evidence="1">
    <location>
        <begin position="1"/>
        <end position="81"/>
    </location>
</feature>
<evidence type="ECO:0000259" key="1">
    <source>
        <dbReference type="PROSITE" id="PS50404"/>
    </source>
</evidence>
<protein>
    <submittedName>
        <fullName evidence="2">GST-like protein</fullName>
    </submittedName>
</protein>
<dbReference type="EMBL" id="SNXS01000017">
    <property type="protein sequence ID" value="TDP59692.1"/>
    <property type="molecule type" value="Genomic_DNA"/>
</dbReference>
<dbReference type="PANTHER" id="PTHR44051">
    <property type="entry name" value="GLUTATHIONE S-TRANSFERASE-RELATED"/>
    <property type="match status" value="1"/>
</dbReference>
<proteinExistence type="predicted"/>
<dbReference type="Pfam" id="PF13409">
    <property type="entry name" value="GST_N_2"/>
    <property type="match status" value="1"/>
</dbReference>
<dbReference type="OrthoDB" id="5508354at2"/>
<sequence>MYTLFGSAGSGSAMIEAALALAGAPCRLERASSWEPDSALDRLRAVNPLLQIPTLVLPDGSVLTESAAIMIHLGLQFPDSQLLPQDPARRAQALRGMVFIAANCYAAIGVIDYPERWCADIDASARERMLRGARARLHGYWDLFADTFPAAPYLSGEAPGGLDLMAAVVSRWSGTRKHLARARPQFLATLERVERHPQIAPIWARHWPHAG</sequence>
<dbReference type="InterPro" id="IPR036282">
    <property type="entry name" value="Glutathione-S-Trfase_C_sf"/>
</dbReference>
<dbReference type="PANTHER" id="PTHR44051:SF8">
    <property type="entry name" value="GLUTATHIONE S-TRANSFERASE GSTA"/>
    <property type="match status" value="1"/>
</dbReference>
<gene>
    <name evidence="2" type="ORF">DES47_11710</name>
</gene>
<reference evidence="2 3" key="1">
    <citation type="submission" date="2019-03" db="EMBL/GenBank/DDBJ databases">
        <title>Genomic Encyclopedia of Type Strains, Phase IV (KMG-IV): sequencing the most valuable type-strain genomes for metagenomic binning, comparative biology and taxonomic classification.</title>
        <authorList>
            <person name="Goeker M."/>
        </authorList>
    </citation>
    <scope>NUCLEOTIDE SEQUENCE [LARGE SCALE GENOMIC DNA]</scope>
    <source>
        <strain evidence="2 3">DSM 16998</strain>
    </source>
</reference>
<dbReference type="CDD" id="cd03057">
    <property type="entry name" value="GST_N_Beta"/>
    <property type="match status" value="1"/>
</dbReference>
<evidence type="ECO:0000313" key="2">
    <source>
        <dbReference type="EMBL" id="TDP59692.1"/>
    </source>
</evidence>
<keyword evidence="3" id="KW-1185">Reference proteome</keyword>
<dbReference type="SUPFAM" id="SSF47616">
    <property type="entry name" value="GST C-terminal domain-like"/>
    <property type="match status" value="1"/>
</dbReference>
<accession>A0A4V3CS89</accession>
<dbReference type="SUPFAM" id="SSF52833">
    <property type="entry name" value="Thioredoxin-like"/>
    <property type="match status" value="1"/>
</dbReference>
<comment type="caution">
    <text evidence="2">The sequence shown here is derived from an EMBL/GenBank/DDBJ whole genome shotgun (WGS) entry which is preliminary data.</text>
</comment>
<dbReference type="Gene3D" id="3.40.30.10">
    <property type="entry name" value="Glutaredoxin"/>
    <property type="match status" value="1"/>
</dbReference>
<dbReference type="InterPro" id="IPR004045">
    <property type="entry name" value="Glutathione_S-Trfase_N"/>
</dbReference>
<evidence type="ECO:0000313" key="3">
    <source>
        <dbReference type="Proteomes" id="UP000295361"/>
    </source>
</evidence>
<dbReference type="AlphaFoldDB" id="A0A4V3CS89"/>
<dbReference type="RefSeq" id="WP_133703989.1">
    <property type="nucleotide sequence ID" value="NZ_SNXS01000017.1"/>
</dbReference>